<dbReference type="Proteomes" id="UP000664369">
    <property type="component" value="Unassembled WGS sequence"/>
</dbReference>
<protein>
    <submittedName>
        <fullName evidence="1">Uncharacterized protein</fullName>
    </submittedName>
</protein>
<sequence length="563" mass="61163">MSYITIKEAYSSETVYDDPENPQASTTITTYTFYRFNTDSRQVEQETGSYNAYPPAGFSFVGEFWSECSGTTRLGYVHDGAGGFTIEEEEDSLSCGFVPTDPLTCDLVLSVTQTTSVDGTTAEVVATGVNGRARYRLDGGPEQLSPFFYNVAPGAHQADVRDDGLASCRRSVRFVVDPLPPVEPPTGAPEGVDLVGQPRWCQVPAPAGATVLVELWAESAHGADDFTRVFVSQKQASATGVVATRLDSLLWPLLQPVAPPMGAAAGQVQVCRTNLVNYFVRTAVLVPGRVATYETGPLRTALRGALPAEWRHLDYFTYRLDAYAQPPFLTWQPAGQALTPAQPQWLFWLCPAGSPAALTVRRSYVRTGFAGGTPLVEDESVSLSAGRGPAFRLLAIPVKPRPNTDSVSVGLYTAQGESLSPLVSYPMVAETERSRYVCFTNSFGCLDTLRAEGRLDGTLEATATLVDRPPLATDGRAAPTRLTFDVQALRKLKLATGWLTAAEQAWLQELVLAREIWQVHPRLGVLPLAWPKRSLAVGGDEPPLRGMTLEFDYAFDPTAYARF</sequence>
<dbReference type="RefSeq" id="WP_208173106.1">
    <property type="nucleotide sequence ID" value="NZ_JAGETZ010000001.1"/>
</dbReference>
<gene>
    <name evidence="1" type="ORF">J4E00_00800</name>
</gene>
<dbReference type="EMBL" id="JAGETZ010000001">
    <property type="protein sequence ID" value="MBO2007568.1"/>
    <property type="molecule type" value="Genomic_DNA"/>
</dbReference>
<comment type="caution">
    <text evidence="1">The sequence shown here is derived from an EMBL/GenBank/DDBJ whole genome shotgun (WGS) entry which is preliminary data.</text>
</comment>
<keyword evidence="2" id="KW-1185">Reference proteome</keyword>
<proteinExistence type="predicted"/>
<reference evidence="1 2" key="1">
    <citation type="submission" date="2021-03" db="EMBL/GenBank/DDBJ databases">
        <authorList>
            <person name="Kim M.K."/>
        </authorList>
    </citation>
    <scope>NUCLEOTIDE SEQUENCE [LARGE SCALE GENOMIC DNA]</scope>
    <source>
        <strain evidence="1 2">BT442</strain>
    </source>
</reference>
<accession>A0ABS3Q9B6</accession>
<evidence type="ECO:0000313" key="1">
    <source>
        <dbReference type="EMBL" id="MBO2007568.1"/>
    </source>
</evidence>
<name>A0ABS3Q9B6_9BACT</name>
<organism evidence="1 2">
    <name type="scientific">Hymenobacter negativus</name>
    <dbReference type="NCBI Taxonomy" id="2795026"/>
    <lineage>
        <taxon>Bacteria</taxon>
        <taxon>Pseudomonadati</taxon>
        <taxon>Bacteroidota</taxon>
        <taxon>Cytophagia</taxon>
        <taxon>Cytophagales</taxon>
        <taxon>Hymenobacteraceae</taxon>
        <taxon>Hymenobacter</taxon>
    </lineage>
</organism>
<evidence type="ECO:0000313" key="2">
    <source>
        <dbReference type="Proteomes" id="UP000664369"/>
    </source>
</evidence>